<sequence length="170" mass="19028">MTSASTIPNQDVPFIREIQEQDNAAIARVIRSVLLEMEVPKVGSAYADPSLDYMYQHYQRDKGKYYVVELNGEVVAGGGFGSLLGAPAEVCELQKMYLLPQTRGLGLGQKLIERCIEDAKKMAYTQCYLETLPNMLAAQTLYKKMGFVYIDQPMGNTGHCACPVWMLKKF</sequence>
<protein>
    <submittedName>
        <fullName evidence="2">GNAT family N-acetyltransferase</fullName>
    </submittedName>
</protein>
<dbReference type="InterPro" id="IPR016181">
    <property type="entry name" value="Acyl_CoA_acyltransferase"/>
</dbReference>
<evidence type="ECO:0000313" key="3">
    <source>
        <dbReference type="Proteomes" id="UP000680158"/>
    </source>
</evidence>
<dbReference type="InterPro" id="IPR000182">
    <property type="entry name" value="GNAT_dom"/>
</dbReference>
<dbReference type="AlphaFoldDB" id="A0A941DG70"/>
<dbReference type="Pfam" id="PF00583">
    <property type="entry name" value="Acetyltransf_1"/>
    <property type="match status" value="1"/>
</dbReference>
<dbReference type="InterPro" id="IPR052777">
    <property type="entry name" value="Acetyltransferase_Enz"/>
</dbReference>
<keyword evidence="3" id="KW-1185">Reference proteome</keyword>
<dbReference type="PROSITE" id="PS51186">
    <property type="entry name" value="GNAT"/>
    <property type="match status" value="1"/>
</dbReference>
<dbReference type="PANTHER" id="PTHR43305:SF1">
    <property type="entry name" value="FAMILY N-ACETYLTRANSFERASE, PUTATIVE (AFU_ORTHOLOGUE AFUA_2G01380)-RELATED"/>
    <property type="match status" value="1"/>
</dbReference>
<dbReference type="EMBL" id="JAGSPM010000007">
    <property type="protein sequence ID" value="MBR7747535.1"/>
    <property type="molecule type" value="Genomic_DNA"/>
</dbReference>
<name>A0A941DG70_9BURK</name>
<comment type="caution">
    <text evidence="2">The sequence shown here is derived from an EMBL/GenBank/DDBJ whole genome shotgun (WGS) entry which is preliminary data.</text>
</comment>
<proteinExistence type="predicted"/>
<dbReference type="SUPFAM" id="SSF55729">
    <property type="entry name" value="Acyl-CoA N-acyltransferases (Nat)"/>
    <property type="match status" value="1"/>
</dbReference>
<dbReference type="RefSeq" id="WP_212684921.1">
    <property type="nucleotide sequence ID" value="NZ_JAGSPM010000007.1"/>
</dbReference>
<dbReference type="GO" id="GO:0016747">
    <property type="term" value="F:acyltransferase activity, transferring groups other than amino-acyl groups"/>
    <property type="evidence" value="ECO:0007669"/>
    <property type="project" value="InterPro"/>
</dbReference>
<dbReference type="Gene3D" id="3.40.630.30">
    <property type="match status" value="1"/>
</dbReference>
<organism evidence="2 3">
    <name type="scientific">Undibacterium baiyunense</name>
    <dbReference type="NCBI Taxonomy" id="2828731"/>
    <lineage>
        <taxon>Bacteria</taxon>
        <taxon>Pseudomonadati</taxon>
        <taxon>Pseudomonadota</taxon>
        <taxon>Betaproteobacteria</taxon>
        <taxon>Burkholderiales</taxon>
        <taxon>Oxalobacteraceae</taxon>
        <taxon>Undibacterium</taxon>
    </lineage>
</organism>
<feature type="domain" description="N-acetyltransferase" evidence="1">
    <location>
        <begin position="13"/>
        <end position="170"/>
    </location>
</feature>
<gene>
    <name evidence="2" type="ORF">KDM92_13160</name>
</gene>
<dbReference type="PANTHER" id="PTHR43305">
    <property type="entry name" value="FAMILY N-ACETYLTRANSFERASE, PUTATIVE (AFU_ORTHOLOGUE AFUA_2G01380)-RELATED"/>
    <property type="match status" value="1"/>
</dbReference>
<dbReference type="Proteomes" id="UP000680158">
    <property type="component" value="Unassembled WGS sequence"/>
</dbReference>
<accession>A0A941DG70</accession>
<dbReference type="CDD" id="cd04301">
    <property type="entry name" value="NAT_SF"/>
    <property type="match status" value="1"/>
</dbReference>
<evidence type="ECO:0000259" key="1">
    <source>
        <dbReference type="PROSITE" id="PS51186"/>
    </source>
</evidence>
<reference evidence="2 3" key="1">
    <citation type="submission" date="2021-04" db="EMBL/GenBank/DDBJ databases">
        <title>novel species isolated from subtropical streams in China.</title>
        <authorList>
            <person name="Lu H."/>
        </authorList>
    </citation>
    <scope>NUCLEOTIDE SEQUENCE [LARGE SCALE GENOMIC DNA]</scope>
    <source>
        <strain evidence="2 3">BYS107W</strain>
    </source>
</reference>
<evidence type="ECO:0000313" key="2">
    <source>
        <dbReference type="EMBL" id="MBR7747535.1"/>
    </source>
</evidence>